<reference evidence="2 3" key="1">
    <citation type="submission" date="2023-03" db="EMBL/GenBank/DDBJ databases">
        <title>High recombination rates correlate with genetic variation in Cardiocondyla obscurior ants.</title>
        <authorList>
            <person name="Errbii M."/>
        </authorList>
    </citation>
    <scope>NUCLEOTIDE SEQUENCE [LARGE SCALE GENOMIC DNA]</scope>
    <source>
        <strain evidence="2">Alpha-2009</strain>
        <tissue evidence="2">Whole body</tissue>
    </source>
</reference>
<feature type="compositionally biased region" description="Basic and acidic residues" evidence="1">
    <location>
        <begin position="57"/>
        <end position="67"/>
    </location>
</feature>
<dbReference type="Proteomes" id="UP001430953">
    <property type="component" value="Unassembled WGS sequence"/>
</dbReference>
<protein>
    <submittedName>
        <fullName evidence="2">Uncharacterized protein</fullName>
    </submittedName>
</protein>
<feature type="compositionally biased region" description="Basic and acidic residues" evidence="1">
    <location>
        <begin position="25"/>
        <end position="36"/>
    </location>
</feature>
<comment type="caution">
    <text evidence="2">The sequence shown here is derived from an EMBL/GenBank/DDBJ whole genome shotgun (WGS) entry which is preliminary data.</text>
</comment>
<gene>
    <name evidence="2" type="ORF">PUN28_003239</name>
</gene>
<dbReference type="EMBL" id="JADYXP020000003">
    <property type="protein sequence ID" value="KAL0127851.1"/>
    <property type="molecule type" value="Genomic_DNA"/>
</dbReference>
<accession>A0AAW2GI06</accession>
<feature type="compositionally biased region" description="Basic and acidic residues" evidence="1">
    <location>
        <begin position="73"/>
        <end position="98"/>
    </location>
</feature>
<feature type="region of interest" description="Disordered" evidence="1">
    <location>
        <begin position="1"/>
        <end position="98"/>
    </location>
</feature>
<evidence type="ECO:0000313" key="2">
    <source>
        <dbReference type="EMBL" id="KAL0127851.1"/>
    </source>
</evidence>
<keyword evidence="3" id="KW-1185">Reference proteome</keyword>
<evidence type="ECO:0000256" key="1">
    <source>
        <dbReference type="SAM" id="MobiDB-lite"/>
    </source>
</evidence>
<proteinExistence type="predicted"/>
<name>A0AAW2GI06_9HYME</name>
<dbReference type="AlphaFoldDB" id="A0AAW2GI06"/>
<evidence type="ECO:0000313" key="3">
    <source>
        <dbReference type="Proteomes" id="UP001430953"/>
    </source>
</evidence>
<organism evidence="2 3">
    <name type="scientific">Cardiocondyla obscurior</name>
    <dbReference type="NCBI Taxonomy" id="286306"/>
    <lineage>
        <taxon>Eukaryota</taxon>
        <taxon>Metazoa</taxon>
        <taxon>Ecdysozoa</taxon>
        <taxon>Arthropoda</taxon>
        <taxon>Hexapoda</taxon>
        <taxon>Insecta</taxon>
        <taxon>Pterygota</taxon>
        <taxon>Neoptera</taxon>
        <taxon>Endopterygota</taxon>
        <taxon>Hymenoptera</taxon>
        <taxon>Apocrita</taxon>
        <taxon>Aculeata</taxon>
        <taxon>Formicoidea</taxon>
        <taxon>Formicidae</taxon>
        <taxon>Myrmicinae</taxon>
        <taxon>Cardiocondyla</taxon>
    </lineage>
</organism>
<sequence>MAVTRAHTVPWPPLSASLADDSSDADAKRRDAKLPDADAFPQTDADADADANAVTIAERRRQRDARSHRPMHERRERGDETRRRHDERSRDRQILRERGTGRKCYRRWKIPQMITSGDNTRDGIVNTRGTN</sequence>